<sequence>MAEYTPREDLYNGYVRNQKNGGYDGKVTDIILLHKIIGLNAVVIQKSFVEKKEVKIKDGEPEMTLFEFRDRKISRIFEYFMAKKGILFGVVFCTKTGIHPLTIFVT</sequence>
<dbReference type="STRING" id="228957.SAMN04488008_102109"/>
<name>A0A1H7JPA5_9FLAO</name>
<dbReference type="EMBL" id="FNZN01000002">
    <property type="protein sequence ID" value="SEK76146.1"/>
    <property type="molecule type" value="Genomic_DNA"/>
</dbReference>
<dbReference type="Proteomes" id="UP000198990">
    <property type="component" value="Unassembled WGS sequence"/>
</dbReference>
<protein>
    <submittedName>
        <fullName evidence="1">Uncharacterized protein</fullName>
    </submittedName>
</protein>
<accession>A0A1H7JPA5</accession>
<dbReference type="AlphaFoldDB" id="A0A1H7JPA5"/>
<gene>
    <name evidence="1" type="ORF">SAMN04488008_102109</name>
</gene>
<organism evidence="1 2">
    <name type="scientific">Maribacter orientalis</name>
    <dbReference type="NCBI Taxonomy" id="228957"/>
    <lineage>
        <taxon>Bacteria</taxon>
        <taxon>Pseudomonadati</taxon>
        <taxon>Bacteroidota</taxon>
        <taxon>Flavobacteriia</taxon>
        <taxon>Flavobacteriales</taxon>
        <taxon>Flavobacteriaceae</taxon>
        <taxon>Maribacter</taxon>
    </lineage>
</organism>
<dbReference type="RefSeq" id="WP_218144550.1">
    <property type="nucleotide sequence ID" value="NZ_FNZN01000002.1"/>
</dbReference>
<evidence type="ECO:0000313" key="2">
    <source>
        <dbReference type="Proteomes" id="UP000198990"/>
    </source>
</evidence>
<proteinExistence type="predicted"/>
<keyword evidence="2" id="KW-1185">Reference proteome</keyword>
<evidence type="ECO:0000313" key="1">
    <source>
        <dbReference type="EMBL" id="SEK76146.1"/>
    </source>
</evidence>
<reference evidence="2" key="1">
    <citation type="submission" date="2016-10" db="EMBL/GenBank/DDBJ databases">
        <authorList>
            <person name="Varghese N."/>
            <person name="Submissions S."/>
        </authorList>
    </citation>
    <scope>NUCLEOTIDE SEQUENCE [LARGE SCALE GENOMIC DNA]</scope>
    <source>
        <strain evidence="2">DSM 16471</strain>
    </source>
</reference>